<dbReference type="InterPro" id="IPR001251">
    <property type="entry name" value="CRAL-TRIO_dom"/>
</dbReference>
<dbReference type="EMBL" id="JARJLG010000109">
    <property type="protein sequence ID" value="KAJ7744059.1"/>
    <property type="molecule type" value="Genomic_DNA"/>
</dbReference>
<keyword evidence="3" id="KW-1185">Reference proteome</keyword>
<gene>
    <name evidence="2" type="ORF">DFH07DRAFT_869854</name>
</gene>
<evidence type="ECO:0000259" key="1">
    <source>
        <dbReference type="Pfam" id="PF00650"/>
    </source>
</evidence>
<dbReference type="Pfam" id="PF00650">
    <property type="entry name" value="CRAL_TRIO"/>
    <property type="match status" value="1"/>
</dbReference>
<dbReference type="PANTHER" id="PTHR45824:SF29">
    <property type="entry name" value="GH16843P"/>
    <property type="match status" value="1"/>
</dbReference>
<dbReference type="Gene3D" id="3.40.525.10">
    <property type="entry name" value="CRAL-TRIO lipid binding domain"/>
    <property type="match status" value="1"/>
</dbReference>
<dbReference type="Proteomes" id="UP001215280">
    <property type="component" value="Unassembled WGS sequence"/>
</dbReference>
<accession>A0AAD7IIR8</accession>
<dbReference type="SUPFAM" id="SSF46938">
    <property type="entry name" value="CRAL/TRIO N-terminal domain"/>
    <property type="match status" value="1"/>
</dbReference>
<organism evidence="2 3">
    <name type="scientific">Mycena maculata</name>
    <dbReference type="NCBI Taxonomy" id="230809"/>
    <lineage>
        <taxon>Eukaryota</taxon>
        <taxon>Fungi</taxon>
        <taxon>Dikarya</taxon>
        <taxon>Basidiomycota</taxon>
        <taxon>Agaricomycotina</taxon>
        <taxon>Agaricomycetes</taxon>
        <taxon>Agaricomycetidae</taxon>
        <taxon>Agaricales</taxon>
        <taxon>Marasmiineae</taxon>
        <taxon>Mycenaceae</taxon>
        <taxon>Mycena</taxon>
    </lineage>
</organism>
<reference evidence="2" key="1">
    <citation type="submission" date="2023-03" db="EMBL/GenBank/DDBJ databases">
        <title>Massive genome expansion in bonnet fungi (Mycena s.s.) driven by repeated elements and novel gene families across ecological guilds.</title>
        <authorList>
            <consortium name="Lawrence Berkeley National Laboratory"/>
            <person name="Harder C.B."/>
            <person name="Miyauchi S."/>
            <person name="Viragh M."/>
            <person name="Kuo A."/>
            <person name="Thoen E."/>
            <person name="Andreopoulos B."/>
            <person name="Lu D."/>
            <person name="Skrede I."/>
            <person name="Drula E."/>
            <person name="Henrissat B."/>
            <person name="Morin E."/>
            <person name="Kohler A."/>
            <person name="Barry K."/>
            <person name="LaButti K."/>
            <person name="Morin E."/>
            <person name="Salamov A."/>
            <person name="Lipzen A."/>
            <person name="Mereny Z."/>
            <person name="Hegedus B."/>
            <person name="Baldrian P."/>
            <person name="Stursova M."/>
            <person name="Weitz H."/>
            <person name="Taylor A."/>
            <person name="Grigoriev I.V."/>
            <person name="Nagy L.G."/>
            <person name="Martin F."/>
            <person name="Kauserud H."/>
        </authorList>
    </citation>
    <scope>NUCLEOTIDE SEQUENCE</scope>
    <source>
        <strain evidence="2">CBHHK188m</strain>
    </source>
</reference>
<sequence>MKNAHLVITTPTPGSKIAPIHHYSPDQHAQIDALRWYIDTLLLPETDTCHIWERRWLDQSDTHPRYMRATKWQLDDAKKRIRSTLERRHDYKPDLIPPEEVRIESETEKLILNGFDNEGRPILYVHPGRENTQTSAWQIRHLVWERAKDLMPPGQGSLAIIVDYKSTTLCTNPSLAVARKVLSILQHHYADPRPRNRAQPPPLLDFFYRGISPFLEPSIYVYRDRHKIQPRST</sequence>
<evidence type="ECO:0000313" key="3">
    <source>
        <dbReference type="Proteomes" id="UP001215280"/>
    </source>
</evidence>
<dbReference type="SUPFAM" id="SSF52087">
    <property type="entry name" value="CRAL/TRIO domain"/>
    <property type="match status" value="1"/>
</dbReference>
<proteinExistence type="predicted"/>
<evidence type="ECO:0000313" key="2">
    <source>
        <dbReference type="EMBL" id="KAJ7744059.1"/>
    </source>
</evidence>
<dbReference type="AlphaFoldDB" id="A0AAD7IIR8"/>
<comment type="caution">
    <text evidence="2">The sequence shown here is derived from an EMBL/GenBank/DDBJ whole genome shotgun (WGS) entry which is preliminary data.</text>
</comment>
<dbReference type="GO" id="GO:0008526">
    <property type="term" value="F:phosphatidylinositol transfer activity"/>
    <property type="evidence" value="ECO:0007669"/>
    <property type="project" value="TreeGrafter"/>
</dbReference>
<feature type="domain" description="CRAL-TRIO" evidence="1">
    <location>
        <begin position="106"/>
        <end position="219"/>
    </location>
</feature>
<dbReference type="InterPro" id="IPR036273">
    <property type="entry name" value="CRAL/TRIO_N_dom_sf"/>
</dbReference>
<protein>
    <recommendedName>
        <fullName evidence="1">CRAL-TRIO domain-containing protein</fullName>
    </recommendedName>
</protein>
<name>A0AAD7IIR8_9AGAR</name>
<dbReference type="InterPro" id="IPR036865">
    <property type="entry name" value="CRAL-TRIO_dom_sf"/>
</dbReference>
<dbReference type="CDD" id="cd00170">
    <property type="entry name" value="SEC14"/>
    <property type="match status" value="1"/>
</dbReference>
<dbReference type="InterPro" id="IPR052578">
    <property type="entry name" value="PI_Transfer_CRAL-TRIO"/>
</dbReference>
<dbReference type="PANTHER" id="PTHR45824">
    <property type="entry name" value="GH16843P"/>
    <property type="match status" value="1"/>
</dbReference>